<name>A0AAV6YSH1_ENGPU</name>
<evidence type="ECO:0000313" key="2">
    <source>
        <dbReference type="EMBL" id="KAG8540255.1"/>
    </source>
</evidence>
<dbReference type="Proteomes" id="UP000824782">
    <property type="component" value="Unassembled WGS sequence"/>
</dbReference>
<keyword evidence="3" id="KW-1185">Reference proteome</keyword>
<evidence type="ECO:0000313" key="3">
    <source>
        <dbReference type="Proteomes" id="UP000824782"/>
    </source>
</evidence>
<comment type="caution">
    <text evidence="1">The sequence shown here is derived from an EMBL/GenBank/DDBJ whole genome shotgun (WGS) entry which is preliminary data.</text>
</comment>
<proteinExistence type="predicted"/>
<dbReference type="EMBL" id="WNYA01011038">
    <property type="protein sequence ID" value="KAG8540256.1"/>
    <property type="molecule type" value="Genomic_DNA"/>
</dbReference>
<dbReference type="EMBL" id="WNYA01011039">
    <property type="protein sequence ID" value="KAG8540252.1"/>
    <property type="molecule type" value="Genomic_DNA"/>
</dbReference>
<gene>
    <name evidence="2" type="ORF">GDO81_019648</name>
    <name evidence="1" type="ORF">GDO81_019649</name>
</gene>
<reference evidence="1" key="1">
    <citation type="thesis" date="2020" institute="ProQuest LLC" country="789 East Eisenhower Parkway, Ann Arbor, MI, USA">
        <title>Comparative Genomics and Chromosome Evolution.</title>
        <authorList>
            <person name="Mudd A.B."/>
        </authorList>
    </citation>
    <scope>NUCLEOTIDE SEQUENCE</scope>
    <source>
        <strain evidence="1">237g6f4</strain>
        <tissue evidence="1">Blood</tissue>
    </source>
</reference>
<dbReference type="EMBL" id="WNYA01011039">
    <property type="protein sequence ID" value="KAG8540253.1"/>
    <property type="molecule type" value="Genomic_DNA"/>
</dbReference>
<evidence type="ECO:0000313" key="1">
    <source>
        <dbReference type="EMBL" id="KAG8540252.1"/>
    </source>
</evidence>
<dbReference type="EMBL" id="WNYA01011038">
    <property type="protein sequence ID" value="KAG8540255.1"/>
    <property type="molecule type" value="Genomic_DNA"/>
</dbReference>
<sequence length="75" mass="8313">MRILLTWYNLWNPSAAQGGVQEREGLLSANRITYCKVLDTTRPSFCIKDRKVGTWKRKLLSGAGAAPIANGLTHP</sequence>
<organism evidence="1 3">
    <name type="scientific">Engystomops pustulosus</name>
    <name type="common">Tungara frog</name>
    <name type="synonym">Physalaemus pustulosus</name>
    <dbReference type="NCBI Taxonomy" id="76066"/>
    <lineage>
        <taxon>Eukaryota</taxon>
        <taxon>Metazoa</taxon>
        <taxon>Chordata</taxon>
        <taxon>Craniata</taxon>
        <taxon>Vertebrata</taxon>
        <taxon>Euteleostomi</taxon>
        <taxon>Amphibia</taxon>
        <taxon>Batrachia</taxon>
        <taxon>Anura</taxon>
        <taxon>Neobatrachia</taxon>
        <taxon>Hyloidea</taxon>
        <taxon>Leptodactylidae</taxon>
        <taxon>Leiuperinae</taxon>
        <taxon>Engystomops</taxon>
    </lineage>
</organism>
<protein>
    <submittedName>
        <fullName evidence="1">Uncharacterized protein</fullName>
    </submittedName>
</protein>
<accession>A0AAV6YSH1</accession>
<dbReference type="AlphaFoldDB" id="A0AAV6YSH1"/>